<feature type="compositionally biased region" description="Basic and acidic residues" evidence="1">
    <location>
        <begin position="61"/>
        <end position="70"/>
    </location>
</feature>
<name>A0A1N6IMH2_9RHOB</name>
<dbReference type="RefSeq" id="WP_074258211.1">
    <property type="nucleotide sequence ID" value="NZ_FSRL01000002.1"/>
</dbReference>
<evidence type="ECO:0000256" key="1">
    <source>
        <dbReference type="SAM" id="MobiDB-lite"/>
    </source>
</evidence>
<accession>A0A1N6IMH2</accession>
<feature type="signal peptide" evidence="2">
    <location>
        <begin position="1"/>
        <end position="22"/>
    </location>
</feature>
<feature type="chain" id="PRO_5009936643" evidence="2">
    <location>
        <begin position="23"/>
        <end position="104"/>
    </location>
</feature>
<evidence type="ECO:0000313" key="3">
    <source>
        <dbReference type="EMBL" id="SIO33241.1"/>
    </source>
</evidence>
<evidence type="ECO:0000256" key="2">
    <source>
        <dbReference type="SAM" id="SignalP"/>
    </source>
</evidence>
<dbReference type="OrthoDB" id="7874701at2"/>
<evidence type="ECO:0000313" key="4">
    <source>
        <dbReference type="Proteomes" id="UP000184932"/>
    </source>
</evidence>
<dbReference type="AlphaFoldDB" id="A0A1N6IMH2"/>
<feature type="region of interest" description="Disordered" evidence="1">
    <location>
        <begin position="46"/>
        <end position="73"/>
    </location>
</feature>
<protein>
    <submittedName>
        <fullName evidence="3">Uncharacterized protein</fullName>
    </submittedName>
</protein>
<organism evidence="3 4">
    <name type="scientific">Vannielia litorea</name>
    <dbReference type="NCBI Taxonomy" id="1217970"/>
    <lineage>
        <taxon>Bacteria</taxon>
        <taxon>Pseudomonadati</taxon>
        <taxon>Pseudomonadota</taxon>
        <taxon>Alphaproteobacteria</taxon>
        <taxon>Rhodobacterales</taxon>
        <taxon>Paracoccaceae</taxon>
        <taxon>Vannielia</taxon>
    </lineage>
</organism>
<proteinExistence type="predicted"/>
<keyword evidence="2" id="KW-0732">Signal</keyword>
<gene>
    <name evidence="3" type="ORF">SAMN05444002_4079</name>
</gene>
<dbReference type="Proteomes" id="UP000184932">
    <property type="component" value="Unassembled WGS sequence"/>
</dbReference>
<reference evidence="4" key="1">
    <citation type="submission" date="2016-11" db="EMBL/GenBank/DDBJ databases">
        <authorList>
            <person name="Varghese N."/>
            <person name="Submissions S."/>
        </authorList>
    </citation>
    <scope>NUCLEOTIDE SEQUENCE [LARGE SCALE GENOMIC DNA]</scope>
    <source>
        <strain evidence="4">DSM 29440</strain>
    </source>
</reference>
<sequence length="104" mass="10479">MKRFTLALAILSLSAIAFSASAQQQQRRPGPDLAALASQIGVSTSALEGCMGPGPSGQGERPAEGQRPPRPEAGAIASCLTEAGHKVSADSVDSALAASAPRRP</sequence>
<keyword evidence="4" id="KW-1185">Reference proteome</keyword>
<dbReference type="EMBL" id="FSRL01000002">
    <property type="protein sequence ID" value="SIO33241.1"/>
    <property type="molecule type" value="Genomic_DNA"/>
</dbReference>